<feature type="compositionally biased region" description="Basic and acidic residues" evidence="6">
    <location>
        <begin position="76"/>
        <end position="94"/>
    </location>
</feature>
<dbReference type="GO" id="GO:0003729">
    <property type="term" value="F:mRNA binding"/>
    <property type="evidence" value="ECO:0007669"/>
    <property type="project" value="TreeGrafter"/>
</dbReference>
<evidence type="ECO:0000256" key="3">
    <source>
        <dbReference type="ARBA" id="ARBA00022884"/>
    </source>
</evidence>
<reference evidence="8" key="1">
    <citation type="submission" date="2023-08" db="EMBL/GenBank/DDBJ databases">
        <authorList>
            <person name="Chen Y."/>
            <person name="Shah S."/>
            <person name="Dougan E. K."/>
            <person name="Thang M."/>
            <person name="Chan C."/>
        </authorList>
    </citation>
    <scope>NUCLEOTIDE SEQUENCE</scope>
</reference>
<dbReference type="PROSITE" id="PS50102">
    <property type="entry name" value="RRM"/>
    <property type="match status" value="1"/>
</dbReference>
<dbReference type="PANTHER" id="PTHR48039:SF5">
    <property type="entry name" value="RNA-BINDING PROTEIN 28"/>
    <property type="match status" value="1"/>
</dbReference>
<evidence type="ECO:0000259" key="7">
    <source>
        <dbReference type="PROSITE" id="PS50102"/>
    </source>
</evidence>
<dbReference type="InterPro" id="IPR000504">
    <property type="entry name" value="RRM_dom"/>
</dbReference>
<feature type="compositionally biased region" description="Basic and acidic residues" evidence="6">
    <location>
        <begin position="614"/>
        <end position="626"/>
    </location>
</feature>
<dbReference type="InterPro" id="IPR051945">
    <property type="entry name" value="RRM_MRD1_RNA_proc_ribogen"/>
</dbReference>
<sequence length="640" mass="71446">MPSEKELLALVESTKGSRKKRKAGQELPPELQDAEIIGGSSDVELSDSTEDEDEAPSKAKGKKRKERKVEEEEPEVKEPKAKAEPERSSGRRDGQIFLSQLPFSVDADVLKKDFSKFGEISRFFFHQDEEGKPRGTACIFYKDPDVPDKVILLDGIEYKGRNIKVKRRQRRPGGRQARKAREKWEKWEKWETQEDTEWQTPRAKKAEESFTTWEFQYAKNEQDNAPHYRVSEKGSTDILSASDGMRRGVPNFDKINEVCGSHTKKCAGATWRHYLEMVAQRSGSPSRRVRTIRTLDRGAVLLTHGAENSGVVHILRKGALAYCFPPERKEEPANRWHRCAVASMNPSQVVTTLGELVGAYHALLGEKEPATVRVESASCEVYRIPWVELKRVLTKRVLTELREKLLRCHDLRSGIAATHTPRDLLKVTASSSVKGAMPTREQQAVKDALSEAFDAVCAYAEGCGEGLSAATEKVKHKQSSSLLSATSTASPEERRKAFEQSVAKAVASLEEATKNAGLWESLSTGEAPHDAEPRSQPPPVTSTAHVRAQFLQVLKEDGGIGMAKFVTEAVLDPVKGNLNAWIQKYMDSERLRKHSDLQTLQLILRRQQKSGTKANDKAGSRLEKSAGADQRPGKRRSQAS</sequence>
<dbReference type="SUPFAM" id="SSF54928">
    <property type="entry name" value="RNA-binding domain, RBD"/>
    <property type="match status" value="1"/>
</dbReference>
<feature type="region of interest" description="Disordered" evidence="6">
    <location>
        <begin position="1"/>
        <end position="97"/>
    </location>
</feature>
<dbReference type="InterPro" id="IPR012677">
    <property type="entry name" value="Nucleotide-bd_a/b_plait_sf"/>
</dbReference>
<comment type="caution">
    <text evidence="8">The sequence shown here is derived from an EMBL/GenBank/DDBJ whole genome shotgun (WGS) entry which is preliminary data.</text>
</comment>
<gene>
    <name evidence="8" type="ORF">EVOR1521_LOCUS28736</name>
</gene>
<dbReference type="PANTHER" id="PTHR48039">
    <property type="entry name" value="RNA-BINDING MOTIF PROTEIN 14B"/>
    <property type="match status" value="1"/>
</dbReference>
<dbReference type="Gene3D" id="3.30.70.330">
    <property type="match status" value="1"/>
</dbReference>
<dbReference type="GO" id="GO:0005634">
    <property type="term" value="C:nucleus"/>
    <property type="evidence" value="ECO:0007669"/>
    <property type="project" value="UniProtKB-SubCell"/>
</dbReference>
<proteinExistence type="predicted"/>
<keyword evidence="2" id="KW-0677">Repeat</keyword>
<dbReference type="Pfam" id="PF00076">
    <property type="entry name" value="RRM_1"/>
    <property type="match status" value="1"/>
</dbReference>
<feature type="region of interest" description="Disordered" evidence="6">
    <location>
        <begin position="523"/>
        <end position="543"/>
    </location>
</feature>
<dbReference type="AlphaFoldDB" id="A0AA36JJS7"/>
<evidence type="ECO:0000256" key="5">
    <source>
        <dbReference type="PROSITE-ProRule" id="PRU00176"/>
    </source>
</evidence>
<dbReference type="CDD" id="cd00590">
    <property type="entry name" value="RRM_SF"/>
    <property type="match status" value="1"/>
</dbReference>
<evidence type="ECO:0000256" key="4">
    <source>
        <dbReference type="ARBA" id="ARBA00023242"/>
    </source>
</evidence>
<evidence type="ECO:0000256" key="6">
    <source>
        <dbReference type="SAM" id="MobiDB-lite"/>
    </source>
</evidence>
<keyword evidence="9" id="KW-1185">Reference proteome</keyword>
<evidence type="ECO:0000313" key="8">
    <source>
        <dbReference type="EMBL" id="CAJ1406902.1"/>
    </source>
</evidence>
<keyword evidence="4" id="KW-0539">Nucleus</keyword>
<feature type="compositionally biased region" description="Acidic residues" evidence="6">
    <location>
        <begin position="44"/>
        <end position="54"/>
    </location>
</feature>
<comment type="subcellular location">
    <subcellularLocation>
        <location evidence="1">Nucleus</location>
    </subcellularLocation>
</comment>
<name>A0AA36JJS7_9DINO</name>
<organism evidence="8 9">
    <name type="scientific">Effrenium voratum</name>
    <dbReference type="NCBI Taxonomy" id="2562239"/>
    <lineage>
        <taxon>Eukaryota</taxon>
        <taxon>Sar</taxon>
        <taxon>Alveolata</taxon>
        <taxon>Dinophyceae</taxon>
        <taxon>Suessiales</taxon>
        <taxon>Symbiodiniaceae</taxon>
        <taxon>Effrenium</taxon>
    </lineage>
</organism>
<evidence type="ECO:0000313" key="9">
    <source>
        <dbReference type="Proteomes" id="UP001178507"/>
    </source>
</evidence>
<feature type="region of interest" description="Disordered" evidence="6">
    <location>
        <begin position="605"/>
        <end position="640"/>
    </location>
</feature>
<accession>A0AA36JJS7</accession>
<dbReference type="InterPro" id="IPR035979">
    <property type="entry name" value="RBD_domain_sf"/>
</dbReference>
<dbReference type="EMBL" id="CAUJNA010003649">
    <property type="protein sequence ID" value="CAJ1406902.1"/>
    <property type="molecule type" value="Genomic_DNA"/>
</dbReference>
<evidence type="ECO:0000256" key="2">
    <source>
        <dbReference type="ARBA" id="ARBA00022737"/>
    </source>
</evidence>
<keyword evidence="3 5" id="KW-0694">RNA-binding</keyword>
<dbReference type="Proteomes" id="UP001178507">
    <property type="component" value="Unassembled WGS sequence"/>
</dbReference>
<dbReference type="SMART" id="SM00360">
    <property type="entry name" value="RRM"/>
    <property type="match status" value="1"/>
</dbReference>
<feature type="domain" description="RRM" evidence="7">
    <location>
        <begin position="94"/>
        <end position="170"/>
    </location>
</feature>
<protein>
    <recommendedName>
        <fullName evidence="7">RRM domain-containing protein</fullName>
    </recommendedName>
</protein>
<evidence type="ECO:0000256" key="1">
    <source>
        <dbReference type="ARBA" id="ARBA00004123"/>
    </source>
</evidence>